<dbReference type="CDD" id="cd00093">
    <property type="entry name" value="HTH_XRE"/>
    <property type="match status" value="1"/>
</dbReference>
<dbReference type="InterPro" id="IPR001387">
    <property type="entry name" value="Cro/C1-type_HTH"/>
</dbReference>
<comment type="caution">
    <text evidence="2">The sequence shown here is derived from an EMBL/GenBank/DDBJ whole genome shotgun (WGS) entry which is preliminary data.</text>
</comment>
<dbReference type="SUPFAM" id="SSF47413">
    <property type="entry name" value="lambda repressor-like DNA-binding domains"/>
    <property type="match status" value="1"/>
</dbReference>
<organism evidence="2 3">
    <name type="scientific">Caballeronia mineralivorans PML1(12)</name>
    <dbReference type="NCBI Taxonomy" id="908627"/>
    <lineage>
        <taxon>Bacteria</taxon>
        <taxon>Pseudomonadati</taxon>
        <taxon>Pseudomonadota</taxon>
        <taxon>Betaproteobacteria</taxon>
        <taxon>Burkholderiales</taxon>
        <taxon>Burkholderiaceae</taxon>
        <taxon>Caballeronia</taxon>
    </lineage>
</organism>
<protein>
    <recommendedName>
        <fullName evidence="1">HTH cro/C1-type domain-containing protein</fullName>
    </recommendedName>
</protein>
<dbReference type="SMART" id="SM00530">
    <property type="entry name" value="HTH_XRE"/>
    <property type="match status" value="1"/>
</dbReference>
<evidence type="ECO:0000313" key="3">
    <source>
        <dbReference type="Proteomes" id="UP000035963"/>
    </source>
</evidence>
<dbReference type="Pfam" id="PF13560">
    <property type="entry name" value="HTH_31"/>
    <property type="match status" value="1"/>
</dbReference>
<dbReference type="PROSITE" id="PS50943">
    <property type="entry name" value="HTH_CROC1"/>
    <property type="match status" value="1"/>
</dbReference>
<dbReference type="OrthoDB" id="9810578at2"/>
<dbReference type="Gene3D" id="1.10.260.40">
    <property type="entry name" value="lambda repressor-like DNA-binding domains"/>
    <property type="match status" value="1"/>
</dbReference>
<dbReference type="PATRIC" id="fig|908627.4.peg.8735"/>
<name>A0A0J1CJG0_9BURK</name>
<proteinExistence type="predicted"/>
<dbReference type="InterPro" id="IPR010982">
    <property type="entry name" value="Lambda_DNA-bd_dom_sf"/>
</dbReference>
<dbReference type="GO" id="GO:0003677">
    <property type="term" value="F:DNA binding"/>
    <property type="evidence" value="ECO:0007669"/>
    <property type="project" value="InterPro"/>
</dbReference>
<feature type="domain" description="HTH cro/C1-type" evidence="1">
    <location>
        <begin position="19"/>
        <end position="72"/>
    </location>
</feature>
<evidence type="ECO:0000259" key="1">
    <source>
        <dbReference type="PROSITE" id="PS50943"/>
    </source>
</evidence>
<keyword evidence="3" id="KW-1185">Reference proteome</keyword>
<sequence length="90" mass="10464">MTRKYTDPISNFERLAAELRSLRRERRMSQQTLADRAGVSRRTITNAEGGQNVGLHELCRIANALGYDLTLRPKDTVVFEDLDFFFREEE</sequence>
<dbReference type="EMBL" id="AEJF01000237">
    <property type="protein sequence ID" value="KLU20875.1"/>
    <property type="molecule type" value="Genomic_DNA"/>
</dbReference>
<dbReference type="Proteomes" id="UP000035963">
    <property type="component" value="Unassembled WGS sequence"/>
</dbReference>
<gene>
    <name evidence="2" type="ORF">EOS_39010</name>
</gene>
<accession>A0A0J1CJG0</accession>
<dbReference type="AlphaFoldDB" id="A0A0J1CJG0"/>
<reference evidence="2 3" key="1">
    <citation type="journal article" date="2015" name="Genome Announc.">
        <title>Draft Genome Sequence of Burkholderia sp. Strain PML1(12), an Ectomycorrhizosphere-Inhabiting Bacterium with Effective Mineral-Weathering Ability.</title>
        <authorList>
            <person name="Uroz S."/>
            <person name="Oger P."/>
        </authorList>
    </citation>
    <scope>NUCLEOTIDE SEQUENCE [LARGE SCALE GENOMIC DNA]</scope>
    <source>
        <strain evidence="3">PML1(12)</strain>
    </source>
</reference>
<dbReference type="RefSeq" id="WP_047897631.1">
    <property type="nucleotide sequence ID" value="NZ_AEJF01000237.1"/>
</dbReference>
<evidence type="ECO:0000313" key="2">
    <source>
        <dbReference type="EMBL" id="KLU20875.1"/>
    </source>
</evidence>